<dbReference type="InterPro" id="IPR023765">
    <property type="entry name" value="SBP_5_CS"/>
</dbReference>
<keyword evidence="3" id="KW-0813">Transport</keyword>
<evidence type="ECO:0000256" key="5">
    <source>
        <dbReference type="SAM" id="SignalP"/>
    </source>
</evidence>
<dbReference type="Pfam" id="PF00496">
    <property type="entry name" value="SBP_bac_5"/>
    <property type="match status" value="1"/>
</dbReference>
<reference evidence="7 8" key="1">
    <citation type="submission" date="2024-03" db="EMBL/GenBank/DDBJ databases">
        <title>Mouse gut bacterial collection (mGBC) of GemPharmatech.</title>
        <authorList>
            <person name="He Y."/>
            <person name="Dong L."/>
            <person name="Wu D."/>
            <person name="Gao X."/>
            <person name="Lin Z."/>
        </authorList>
    </citation>
    <scope>NUCLEOTIDE SEQUENCE [LARGE SCALE GENOMIC DNA]</scope>
    <source>
        <strain evidence="7 8">15-30</strain>
    </source>
</reference>
<comment type="similarity">
    <text evidence="2">Belongs to the bacterial solute-binding protein 5 family.</text>
</comment>
<proteinExistence type="inferred from homology"/>
<protein>
    <submittedName>
        <fullName evidence="7">Peptide ABC transporter substrate-binding protein</fullName>
    </submittedName>
</protein>
<organism evidence="7 8">
    <name type="scientific">Ligilactobacillus faecis</name>
    <dbReference type="NCBI Taxonomy" id="762833"/>
    <lineage>
        <taxon>Bacteria</taxon>
        <taxon>Bacillati</taxon>
        <taxon>Bacillota</taxon>
        <taxon>Bacilli</taxon>
        <taxon>Lactobacillales</taxon>
        <taxon>Lactobacillaceae</taxon>
        <taxon>Ligilactobacillus</taxon>
    </lineage>
</organism>
<keyword evidence="4 5" id="KW-0732">Signal</keyword>
<dbReference type="SUPFAM" id="SSF53850">
    <property type="entry name" value="Periplasmic binding protein-like II"/>
    <property type="match status" value="1"/>
</dbReference>
<feature type="chain" id="PRO_5046475818" evidence="5">
    <location>
        <begin position="22"/>
        <end position="546"/>
    </location>
</feature>
<dbReference type="Gene3D" id="3.40.190.10">
    <property type="entry name" value="Periplasmic binding protein-like II"/>
    <property type="match status" value="1"/>
</dbReference>
<dbReference type="EMBL" id="JBCLUF010000019">
    <property type="protein sequence ID" value="MEY8662475.1"/>
    <property type="molecule type" value="Genomic_DNA"/>
</dbReference>
<dbReference type="RefSeq" id="WP_369942069.1">
    <property type="nucleotide sequence ID" value="NZ_JBCLUF010000019.1"/>
</dbReference>
<feature type="domain" description="Solute-binding protein family 5" evidence="6">
    <location>
        <begin position="81"/>
        <end position="464"/>
    </location>
</feature>
<dbReference type="InterPro" id="IPR039424">
    <property type="entry name" value="SBP_5"/>
</dbReference>
<dbReference type="PANTHER" id="PTHR30290">
    <property type="entry name" value="PERIPLASMIC BINDING COMPONENT OF ABC TRANSPORTER"/>
    <property type="match status" value="1"/>
</dbReference>
<dbReference type="Proteomes" id="UP001565236">
    <property type="component" value="Unassembled WGS sequence"/>
</dbReference>
<evidence type="ECO:0000256" key="2">
    <source>
        <dbReference type="ARBA" id="ARBA00005695"/>
    </source>
</evidence>
<feature type="signal peptide" evidence="5">
    <location>
        <begin position="1"/>
        <end position="21"/>
    </location>
</feature>
<sequence length="546" mass="60723">MKVKRLFTKTLVVATAGLLLAACSSNKEQSASNKLAEKQELNWSYLAELATLDPSKVTDAYSGDIIGNSMEGLLRIGKNSKVEPGVARKTEVSNNGLTYTFTLRKDAKWSNGDKVTAKDFVYGWQRTVDQKTASPYAYLYSGIQNADAITKGEKAPEELGIKANGDYELVVTLEKPVPYFELLMGFEPFYPQNQKVVEQNGDKFGTDATKTVYNGPFVVEGWTGSNLSWKLKKNEAYWDKKKVKLDTINFKVNKSTSTSYNLYQSKQTDYTTLSSEQAKQLEKTPGYSVLKQARTTYLDFNQTKEVFKNLKVRQALSYAIDRKELAEKIVGGGTLPSSSIVPQGLSEYRGQDFATAAKTTAGVSYNKAKAKQLLKEGLAETGTSKLNLTLLSSDDDISKKAAEFIQSQLEDNLPDVKVSVQNVPLKTRISRAEKGQFDVQLTGWSADFADPISFLDLFTKDNSYNFGKWDNAEYDRLVTASKTTDADNKEKRWEDLVQAAKVLNEQQGAAPLYQVNVPQVVRENVKGLVQNSAGVTNNWKEVYIVN</sequence>
<evidence type="ECO:0000313" key="8">
    <source>
        <dbReference type="Proteomes" id="UP001565236"/>
    </source>
</evidence>
<evidence type="ECO:0000256" key="1">
    <source>
        <dbReference type="ARBA" id="ARBA00004193"/>
    </source>
</evidence>
<gene>
    <name evidence="7" type="ORF">AALT52_06200</name>
</gene>
<dbReference type="CDD" id="cd08504">
    <property type="entry name" value="PBP2_OppA"/>
    <property type="match status" value="1"/>
</dbReference>
<comment type="subcellular location">
    <subcellularLocation>
        <location evidence="1">Cell membrane</location>
        <topology evidence="1">Lipid-anchor</topology>
    </subcellularLocation>
</comment>
<dbReference type="PROSITE" id="PS01040">
    <property type="entry name" value="SBP_BACTERIAL_5"/>
    <property type="match status" value="1"/>
</dbReference>
<dbReference type="PANTHER" id="PTHR30290:SF10">
    <property type="entry name" value="PERIPLASMIC OLIGOPEPTIDE-BINDING PROTEIN-RELATED"/>
    <property type="match status" value="1"/>
</dbReference>
<dbReference type="InterPro" id="IPR030678">
    <property type="entry name" value="Peptide/Ni-bd"/>
</dbReference>
<dbReference type="InterPro" id="IPR000914">
    <property type="entry name" value="SBP_5_dom"/>
</dbReference>
<dbReference type="Gene3D" id="3.10.105.10">
    <property type="entry name" value="Dipeptide-binding Protein, Domain 3"/>
    <property type="match status" value="1"/>
</dbReference>
<evidence type="ECO:0000313" key="7">
    <source>
        <dbReference type="EMBL" id="MEY8662475.1"/>
    </source>
</evidence>
<dbReference type="Gene3D" id="3.90.76.10">
    <property type="entry name" value="Dipeptide-binding Protein, Domain 1"/>
    <property type="match status" value="1"/>
</dbReference>
<comment type="caution">
    <text evidence="7">The sequence shown here is derived from an EMBL/GenBank/DDBJ whole genome shotgun (WGS) entry which is preliminary data.</text>
</comment>
<accession>A0ABV4DPT6</accession>
<evidence type="ECO:0000259" key="6">
    <source>
        <dbReference type="Pfam" id="PF00496"/>
    </source>
</evidence>
<dbReference type="PROSITE" id="PS51257">
    <property type="entry name" value="PROKAR_LIPOPROTEIN"/>
    <property type="match status" value="1"/>
</dbReference>
<name>A0ABV4DPT6_9LACO</name>
<keyword evidence="8" id="KW-1185">Reference proteome</keyword>
<dbReference type="PIRSF" id="PIRSF002741">
    <property type="entry name" value="MppA"/>
    <property type="match status" value="1"/>
</dbReference>
<evidence type="ECO:0000256" key="3">
    <source>
        <dbReference type="ARBA" id="ARBA00022448"/>
    </source>
</evidence>
<evidence type="ECO:0000256" key="4">
    <source>
        <dbReference type="ARBA" id="ARBA00022729"/>
    </source>
</evidence>